<organism evidence="2 3">
    <name type="scientific">Pelotomaculum isophthalicicum JI</name>
    <dbReference type="NCBI Taxonomy" id="947010"/>
    <lineage>
        <taxon>Bacteria</taxon>
        <taxon>Bacillati</taxon>
        <taxon>Bacillota</taxon>
        <taxon>Clostridia</taxon>
        <taxon>Eubacteriales</taxon>
        <taxon>Desulfotomaculaceae</taxon>
        <taxon>Pelotomaculum</taxon>
    </lineage>
</organism>
<dbReference type="InterPro" id="IPR002035">
    <property type="entry name" value="VWF_A"/>
</dbReference>
<dbReference type="SUPFAM" id="SSF53300">
    <property type="entry name" value="vWA-like"/>
    <property type="match status" value="1"/>
</dbReference>
<dbReference type="Pfam" id="PF00092">
    <property type="entry name" value="VWA"/>
    <property type="match status" value="1"/>
</dbReference>
<sequence>MNLQTSSLRSISLAQRIMLLFVFALLLAMVVCVPAYASLSNVTVNADNPTNPTVYAVSDYTFSFSDSSGMSVSDDVYIAFAPGFDVSSINLNAVTMTVSGNVYQAPARLEGSTLIVTVPENVAAGQDVSLVIKGIKNASYIGSNYFAEIYLSSNLSYARPASVNLVAPKLVIKPDLDTIEVYLRDKLTLELQDSKGNPLNAPYDVYVNSFKVNDSFYYSDEFYPDIANVSKCSGIYIKANSSSAVLYYRPMSTGTKKITAYTYSFNGVNANSTKDINVTPASQVKSWLALVNDTGSLTVGQPGKFEVQVNYTDQYGNPVDRPSDLTVSLAATQFGGGTANGKLYKADENGFITNFEITGNVVVPKDQSSIIFYYVDTKSTSYNGYRVFLNAAADSYTGANMEISVYPGNASVLKAVPANGAAKPVGDTFALNIQLLDQYGNPANAQPYTGNYPTSLTADLKSSSGTGSFYEDSYAEEKISQITFPYDWWTGSNGQNKTVYYKDTTAGDVTVSAEVYYLQSETASLKVLPLPGSVDISSGMSNWILKQRGKVTVTLKDANGGIYTVPNELTGGINVILNANPDGNYYDDPVGGNELSYIWNYGGRVVNIPAGKSGADVYFAPASAGKNVLSAMVQGNGNTTPGKLEIDIVPTGGVRLQMSGPLSFLAGQPGKVTVYVKDQYGNPVNLTSELTVNLSAFQNNGDSVTGQVYGAQVLNTPNRKADIVWVLDNTGSMSDKQNAVANNISEFCNQLASSGMDYNLGYLRYNDYTGTVLNTFSNGNLFTSNANEFSQSILATSNNTNGSTEYTMGAVQAALNYPFRSDAEKYIIVVTDEQGDDNGLESSTEANARANDARVYAIWNTYDANYSQIDELVNNTGGMQVDISGNWSTALASIGSDIAESTAPTSNVIDHVVIPAGKSSATFYYQDTTSTIGTNYSVNIEAEGGNLESAQTGVTINPLETGKVSIKPVNGTYQKAGDAFTLAVQLVDQYGNPAAPQRTPLTLELGTTSATGKFYSDYWLSNRITQLTMQDYYYNYSQGRYIYYTDTTPGEVTVSASTYEVKSGSATLKVLANPAVSVAIELSSPETSWLINQRGKVTITLKDKSGNVYTVPSEYNYGLEVGLDAKYGNFYSDLVGGWDLPTMWYPDQDWNWHRITYLTIPAGKSSVDIYFAPLNAGQNTLTGSLLGYSVTSNTFTVNANAAGGVRVVFDQSCLCFTAGKAETVNVQVIDQYGNPVPQASDLTVNLYTETGDGTPSTTGKFYSSIKADGTPDGSPVTSIIIPKGSDSASVYYYDTKTTGQNYSLYLGLNAAPVNGSLTPAEVYPANSSRLQVKVKDYNVYNVKVAGGDTWQVAGPGGDTQDLQSGMPFPMTVSIVDAQGNPVPQPSRLVVNLSTVSGSVYGKFYLDKVMTMPVTQIAFDPDYYYCFPGYEQEDGGSGYYDIEHGGVVNLYIKADGTGSATVNAKASGLVDGNYDISVYAANSAGLAIHNQYGYIWDENQQQYVMAEESFIEPDQRKAVGVFLIDEKGRPVMAISDTTVTLAADKGAFYANSWSGTEITTCTIPKGVRGTAVFYQAPDTDQGKTFEGDVSLTASKSGLTSAAATMRVGPLPYFGTCLQRGWNIISTPVALERSSLDQLISDPSYIEIAYLFDDSQQKWFPIFKDLASGKWYVDKGLGTANPNFYVKPMEAVYVKVKGYTYTKHCPYRNPSGPYTRAMNPGWNLISPAIDLAEGGFYNDSKKLDQVLANIKGKYTQAVSPGIGMQDAWSYVPDSDASGYKPWMRAGCGYWVYMKESGTLTGFSYTPVKKITSLYSGSSAAADQ</sequence>
<protein>
    <submittedName>
        <fullName evidence="2">VWA domain-containing protein</fullName>
    </submittedName>
</protein>
<gene>
    <name evidence="2" type="ORF">L7E55_00105</name>
</gene>
<dbReference type="InterPro" id="IPR036465">
    <property type="entry name" value="vWFA_dom_sf"/>
</dbReference>
<name>A0A9X4H3R1_9FIRM</name>
<dbReference type="Gene3D" id="3.40.50.410">
    <property type="entry name" value="von Willebrand factor, type A domain"/>
    <property type="match status" value="1"/>
</dbReference>
<dbReference type="Proteomes" id="UP001154312">
    <property type="component" value="Unassembled WGS sequence"/>
</dbReference>
<dbReference type="Gene3D" id="2.60.40.10">
    <property type="entry name" value="Immunoglobulins"/>
    <property type="match status" value="1"/>
</dbReference>
<dbReference type="InterPro" id="IPR013783">
    <property type="entry name" value="Ig-like_fold"/>
</dbReference>
<dbReference type="CDD" id="cd00198">
    <property type="entry name" value="vWFA"/>
    <property type="match status" value="1"/>
</dbReference>
<evidence type="ECO:0000313" key="3">
    <source>
        <dbReference type="Proteomes" id="UP001154312"/>
    </source>
</evidence>
<comment type="caution">
    <text evidence="2">The sequence shown here is derived from an EMBL/GenBank/DDBJ whole genome shotgun (WGS) entry which is preliminary data.</text>
</comment>
<dbReference type="PROSITE" id="PS50234">
    <property type="entry name" value="VWFA"/>
    <property type="match status" value="1"/>
</dbReference>
<evidence type="ECO:0000313" key="2">
    <source>
        <dbReference type="EMBL" id="MDF9406773.1"/>
    </source>
</evidence>
<dbReference type="RefSeq" id="WP_277441918.1">
    <property type="nucleotide sequence ID" value="NZ_JAKOAV010000001.1"/>
</dbReference>
<evidence type="ECO:0000259" key="1">
    <source>
        <dbReference type="PROSITE" id="PS50234"/>
    </source>
</evidence>
<reference evidence="2" key="1">
    <citation type="submission" date="2022-02" db="EMBL/GenBank/DDBJ databases">
        <authorList>
            <person name="Leng L."/>
        </authorList>
    </citation>
    <scope>NUCLEOTIDE SEQUENCE</scope>
    <source>
        <strain evidence="2">JI</strain>
    </source>
</reference>
<proteinExistence type="predicted"/>
<accession>A0A9X4H3R1</accession>
<dbReference type="SMART" id="SM00327">
    <property type="entry name" value="VWA"/>
    <property type="match status" value="1"/>
</dbReference>
<dbReference type="EMBL" id="JAKOAV010000001">
    <property type="protein sequence ID" value="MDF9406773.1"/>
    <property type="molecule type" value="Genomic_DNA"/>
</dbReference>
<keyword evidence="3" id="KW-1185">Reference proteome</keyword>
<feature type="domain" description="VWFA" evidence="1">
    <location>
        <begin position="722"/>
        <end position="898"/>
    </location>
</feature>